<dbReference type="Proteomes" id="UP000651085">
    <property type="component" value="Unassembled WGS sequence"/>
</dbReference>
<gene>
    <name evidence="2" type="ORF">H8744_15205</name>
</gene>
<name>A0A926F2M9_9BACT</name>
<organism evidence="2 3">
    <name type="scientific">Jilunia laotingensis</name>
    <dbReference type="NCBI Taxonomy" id="2763675"/>
    <lineage>
        <taxon>Bacteria</taxon>
        <taxon>Pseudomonadati</taxon>
        <taxon>Bacteroidota</taxon>
        <taxon>Bacteroidia</taxon>
        <taxon>Bacteroidales</taxon>
        <taxon>Bacteroidaceae</taxon>
        <taxon>Jilunia</taxon>
    </lineage>
</organism>
<dbReference type="AlphaFoldDB" id="A0A926F2M9"/>
<protein>
    <submittedName>
        <fullName evidence="2">Uncharacterized protein</fullName>
    </submittedName>
</protein>
<proteinExistence type="predicted"/>
<keyword evidence="1" id="KW-0812">Transmembrane</keyword>
<reference evidence="2" key="1">
    <citation type="submission" date="2020-08" db="EMBL/GenBank/DDBJ databases">
        <title>Genome public.</title>
        <authorList>
            <person name="Liu C."/>
            <person name="Sun Q."/>
        </authorList>
    </citation>
    <scope>NUCLEOTIDE SEQUENCE</scope>
    <source>
        <strain evidence="2">N12</strain>
    </source>
</reference>
<keyword evidence="1" id="KW-1133">Transmembrane helix</keyword>
<dbReference type="RefSeq" id="WP_262435652.1">
    <property type="nucleotide sequence ID" value="NZ_JACRTF010000001.1"/>
</dbReference>
<evidence type="ECO:0000256" key="1">
    <source>
        <dbReference type="SAM" id="Phobius"/>
    </source>
</evidence>
<evidence type="ECO:0000313" key="2">
    <source>
        <dbReference type="EMBL" id="MBC8594558.1"/>
    </source>
</evidence>
<feature type="transmembrane region" description="Helical" evidence="1">
    <location>
        <begin position="12"/>
        <end position="33"/>
    </location>
</feature>
<dbReference type="EMBL" id="JACRTF010000001">
    <property type="protein sequence ID" value="MBC8594558.1"/>
    <property type="molecule type" value="Genomic_DNA"/>
</dbReference>
<comment type="caution">
    <text evidence="2">The sequence shown here is derived from an EMBL/GenBank/DDBJ whole genome shotgun (WGS) entry which is preliminary data.</text>
</comment>
<sequence length="213" mass="23967">MICFDLGGSVDWTAVSAIATLLMTIATFVTIIYTRKQMKEVQKQWEETNKAHLAFSIISDSGLFMLKIENAGNRTAYDVHINIDDEFINKMLIADFADQLKGLSEKKMVLQPGRSLYYAISPIRSDKDGTITTHNGTYSHNDVNKNLNIILKEHIIIKGGYNEHEKINECFSIDDFVGSIIVYSQTEKGLNEIGKQVKELSKTLLSVNDNLKS</sequence>
<keyword evidence="1" id="KW-0472">Membrane</keyword>
<evidence type="ECO:0000313" key="3">
    <source>
        <dbReference type="Proteomes" id="UP000651085"/>
    </source>
</evidence>
<keyword evidence="3" id="KW-1185">Reference proteome</keyword>
<accession>A0A926F2M9</accession>